<dbReference type="InterPro" id="IPR001214">
    <property type="entry name" value="SET_dom"/>
</dbReference>
<dbReference type="Pfam" id="PF00856">
    <property type="entry name" value="SET"/>
    <property type="match status" value="1"/>
</dbReference>
<dbReference type="PANTHER" id="PTHR47332">
    <property type="entry name" value="SET DOMAIN-CONTAINING PROTEIN 5"/>
    <property type="match status" value="1"/>
</dbReference>
<protein>
    <submittedName>
        <fullName evidence="3">Set 5</fullName>
    </submittedName>
</protein>
<evidence type="ECO:0000313" key="4">
    <source>
        <dbReference type="Proteomes" id="UP000554235"/>
    </source>
</evidence>
<feature type="region of interest" description="Disordered" evidence="1">
    <location>
        <begin position="37"/>
        <end position="70"/>
    </location>
</feature>
<dbReference type="EMBL" id="JAADYS010003126">
    <property type="protein sequence ID" value="KAF4450504.1"/>
    <property type="molecule type" value="Genomic_DNA"/>
</dbReference>
<feature type="non-terminal residue" evidence="3">
    <location>
        <position position="1"/>
    </location>
</feature>
<evidence type="ECO:0000313" key="3">
    <source>
        <dbReference type="EMBL" id="KAF4450504.1"/>
    </source>
</evidence>
<reference evidence="3 4" key="1">
    <citation type="submission" date="2020-01" db="EMBL/GenBank/DDBJ databases">
        <title>Identification and distribution of gene clusters putatively required for synthesis of sphingolipid metabolism inhibitors in phylogenetically diverse species of the filamentous fungus Fusarium.</title>
        <authorList>
            <person name="Kim H.-S."/>
            <person name="Busman M."/>
            <person name="Brown D.W."/>
            <person name="Divon H."/>
            <person name="Uhlig S."/>
            <person name="Proctor R.H."/>
        </authorList>
    </citation>
    <scope>NUCLEOTIDE SEQUENCE [LARGE SCALE GENOMIC DNA]</scope>
    <source>
        <strain evidence="3 4">NRRL 20459</strain>
    </source>
</reference>
<name>A0A8H4KJQ6_9HYPO</name>
<dbReference type="PANTHER" id="PTHR47332:SF4">
    <property type="entry name" value="SET DOMAIN-CONTAINING PROTEIN 5"/>
    <property type="match status" value="1"/>
</dbReference>
<keyword evidence="4" id="KW-1185">Reference proteome</keyword>
<dbReference type="SMART" id="SM00317">
    <property type="entry name" value="SET"/>
    <property type="match status" value="1"/>
</dbReference>
<feature type="compositionally biased region" description="Acidic residues" evidence="1">
    <location>
        <begin position="107"/>
        <end position="124"/>
    </location>
</feature>
<feature type="compositionally biased region" description="Polar residues" evidence="1">
    <location>
        <begin position="167"/>
        <end position="179"/>
    </location>
</feature>
<feature type="domain" description="SET" evidence="2">
    <location>
        <begin position="193"/>
        <end position="339"/>
    </location>
</feature>
<feature type="region of interest" description="Disordered" evidence="1">
    <location>
        <begin position="154"/>
        <end position="190"/>
    </location>
</feature>
<feature type="region of interest" description="Disordered" evidence="1">
    <location>
        <begin position="96"/>
        <end position="126"/>
    </location>
</feature>
<sequence length="371" mass="40603">MAGINSPLPDEPVLHPIFASLAIDDIPELDLQVFEELTTSDNVPLPLNTGEPETPEEEPEHAAATPIPSSEKPLLCKEVLARDGLLSTSPDSVITDYIGTSGSEPEFTSDSDFWTDDEDDDTTEESVLCLTSRGARPLDSADILRPPLPRRLSFKPLESVTPPLRPSSPTREPLSTPNTDEGPLTPSAAGPSPGIVIFENDYFTVAQSTIAGWGAFATRDLKYGDRILQERPLILANANTLFKEFDKLSMPERELALGLHANSDCKLGTPRLQAVWTTNCFSTGIGSEAGLFPIASRFNHSCHPRNNVGYIYDHVEEALVMAVKAAFVPAGNELTICYGYQRTPRDLFYRFGFRCRCGACRGFAEDKEIDI</sequence>
<dbReference type="PROSITE" id="PS50280">
    <property type="entry name" value="SET"/>
    <property type="match status" value="1"/>
</dbReference>
<dbReference type="AlphaFoldDB" id="A0A8H4KJQ6"/>
<dbReference type="InterPro" id="IPR046341">
    <property type="entry name" value="SET_dom_sf"/>
</dbReference>
<dbReference type="InterPro" id="IPR053185">
    <property type="entry name" value="SET_domain_protein"/>
</dbReference>
<dbReference type="Gene3D" id="2.170.270.10">
    <property type="entry name" value="SET domain"/>
    <property type="match status" value="1"/>
</dbReference>
<evidence type="ECO:0000256" key="1">
    <source>
        <dbReference type="SAM" id="MobiDB-lite"/>
    </source>
</evidence>
<organism evidence="3 4">
    <name type="scientific">Fusarium albosuccineum</name>
    <dbReference type="NCBI Taxonomy" id="1237068"/>
    <lineage>
        <taxon>Eukaryota</taxon>
        <taxon>Fungi</taxon>
        <taxon>Dikarya</taxon>
        <taxon>Ascomycota</taxon>
        <taxon>Pezizomycotina</taxon>
        <taxon>Sordariomycetes</taxon>
        <taxon>Hypocreomycetidae</taxon>
        <taxon>Hypocreales</taxon>
        <taxon>Nectriaceae</taxon>
        <taxon>Fusarium</taxon>
        <taxon>Fusarium decemcellulare species complex</taxon>
    </lineage>
</organism>
<dbReference type="CDD" id="cd20071">
    <property type="entry name" value="SET_SMYD"/>
    <property type="match status" value="1"/>
</dbReference>
<comment type="caution">
    <text evidence="3">The sequence shown here is derived from an EMBL/GenBank/DDBJ whole genome shotgun (WGS) entry which is preliminary data.</text>
</comment>
<gene>
    <name evidence="3" type="ORF">FALBO_16469</name>
</gene>
<proteinExistence type="predicted"/>
<dbReference type="OrthoDB" id="3180714at2759"/>
<dbReference type="SUPFAM" id="SSF82199">
    <property type="entry name" value="SET domain"/>
    <property type="match status" value="1"/>
</dbReference>
<evidence type="ECO:0000259" key="2">
    <source>
        <dbReference type="PROSITE" id="PS50280"/>
    </source>
</evidence>
<accession>A0A8H4KJQ6</accession>
<dbReference type="Proteomes" id="UP000554235">
    <property type="component" value="Unassembled WGS sequence"/>
</dbReference>